<gene>
    <name evidence="2" type="ORF">NDU88_011046</name>
</gene>
<organism evidence="2 3">
    <name type="scientific">Pleurodeles waltl</name>
    <name type="common">Iberian ribbed newt</name>
    <dbReference type="NCBI Taxonomy" id="8319"/>
    <lineage>
        <taxon>Eukaryota</taxon>
        <taxon>Metazoa</taxon>
        <taxon>Chordata</taxon>
        <taxon>Craniata</taxon>
        <taxon>Vertebrata</taxon>
        <taxon>Euteleostomi</taxon>
        <taxon>Amphibia</taxon>
        <taxon>Batrachia</taxon>
        <taxon>Caudata</taxon>
        <taxon>Salamandroidea</taxon>
        <taxon>Salamandridae</taxon>
        <taxon>Pleurodelinae</taxon>
        <taxon>Pleurodeles</taxon>
    </lineage>
</organism>
<evidence type="ECO:0000313" key="3">
    <source>
        <dbReference type="Proteomes" id="UP001066276"/>
    </source>
</evidence>
<feature type="region of interest" description="Disordered" evidence="1">
    <location>
        <begin position="1"/>
        <end position="50"/>
    </location>
</feature>
<name>A0AAV7S2D8_PLEWA</name>
<evidence type="ECO:0000256" key="1">
    <source>
        <dbReference type="SAM" id="MobiDB-lite"/>
    </source>
</evidence>
<comment type="caution">
    <text evidence="2">The sequence shown here is derived from an EMBL/GenBank/DDBJ whole genome shotgun (WGS) entry which is preliminary data.</text>
</comment>
<sequence>MTVRTECSGGHRGLKPSRQDPGAEGMGRLRSETGTKQSAPKTGALDSDGHKLDAVLAAVERIGTSLDQAPTSLESKINKVASDLTLLHADHCKLA</sequence>
<proteinExistence type="predicted"/>
<dbReference type="AlphaFoldDB" id="A0AAV7S2D8"/>
<reference evidence="2" key="1">
    <citation type="journal article" date="2022" name="bioRxiv">
        <title>Sequencing and chromosome-scale assembly of the giantPleurodeles waltlgenome.</title>
        <authorList>
            <person name="Brown T."/>
            <person name="Elewa A."/>
            <person name="Iarovenko S."/>
            <person name="Subramanian E."/>
            <person name="Araus A.J."/>
            <person name="Petzold A."/>
            <person name="Susuki M."/>
            <person name="Suzuki K.-i.T."/>
            <person name="Hayashi T."/>
            <person name="Toyoda A."/>
            <person name="Oliveira C."/>
            <person name="Osipova E."/>
            <person name="Leigh N.D."/>
            <person name="Simon A."/>
            <person name="Yun M.H."/>
        </authorList>
    </citation>
    <scope>NUCLEOTIDE SEQUENCE</scope>
    <source>
        <strain evidence="2">20211129_DDA</strain>
        <tissue evidence="2">Liver</tissue>
    </source>
</reference>
<keyword evidence="3" id="KW-1185">Reference proteome</keyword>
<protein>
    <submittedName>
        <fullName evidence="2">Uncharacterized protein</fullName>
    </submittedName>
</protein>
<dbReference type="Proteomes" id="UP001066276">
    <property type="component" value="Chromosome 5"/>
</dbReference>
<accession>A0AAV7S2D8</accession>
<dbReference type="EMBL" id="JANPWB010000009">
    <property type="protein sequence ID" value="KAJ1158355.1"/>
    <property type="molecule type" value="Genomic_DNA"/>
</dbReference>
<evidence type="ECO:0000313" key="2">
    <source>
        <dbReference type="EMBL" id="KAJ1158355.1"/>
    </source>
</evidence>